<organism evidence="3 4">
    <name type="scientific">Actinidia rufa</name>
    <dbReference type="NCBI Taxonomy" id="165716"/>
    <lineage>
        <taxon>Eukaryota</taxon>
        <taxon>Viridiplantae</taxon>
        <taxon>Streptophyta</taxon>
        <taxon>Embryophyta</taxon>
        <taxon>Tracheophyta</taxon>
        <taxon>Spermatophyta</taxon>
        <taxon>Magnoliopsida</taxon>
        <taxon>eudicotyledons</taxon>
        <taxon>Gunneridae</taxon>
        <taxon>Pentapetalae</taxon>
        <taxon>asterids</taxon>
        <taxon>Ericales</taxon>
        <taxon>Actinidiaceae</taxon>
        <taxon>Actinidia</taxon>
    </lineage>
</organism>
<keyword evidence="4" id="KW-1185">Reference proteome</keyword>
<dbReference type="PANTHER" id="PTHR33223">
    <property type="entry name" value="CCHC-TYPE DOMAIN-CONTAINING PROTEIN"/>
    <property type="match status" value="1"/>
</dbReference>
<feature type="region of interest" description="Disordered" evidence="1">
    <location>
        <begin position="87"/>
        <end position="132"/>
    </location>
</feature>
<reference evidence="3 4" key="1">
    <citation type="submission" date="2019-07" db="EMBL/GenBank/DDBJ databases">
        <title>De Novo Assembly of kiwifruit Actinidia rufa.</title>
        <authorList>
            <person name="Sugita-Konishi S."/>
            <person name="Sato K."/>
            <person name="Mori E."/>
            <person name="Abe Y."/>
            <person name="Kisaki G."/>
            <person name="Hamano K."/>
            <person name="Suezawa K."/>
            <person name="Otani M."/>
            <person name="Fukuda T."/>
            <person name="Manabe T."/>
            <person name="Gomi K."/>
            <person name="Tabuchi M."/>
            <person name="Akimitsu K."/>
            <person name="Kataoka I."/>
        </authorList>
    </citation>
    <scope>NUCLEOTIDE SEQUENCE [LARGE SCALE GENOMIC DNA]</scope>
    <source>
        <strain evidence="4">cv. Fuchu</strain>
    </source>
</reference>
<protein>
    <recommendedName>
        <fullName evidence="2">Retrotransposon gag domain-containing protein</fullName>
    </recommendedName>
</protein>
<dbReference type="AlphaFoldDB" id="A0A7J0FGD6"/>
<evidence type="ECO:0000313" key="4">
    <source>
        <dbReference type="Proteomes" id="UP000585474"/>
    </source>
</evidence>
<evidence type="ECO:0000259" key="2">
    <source>
        <dbReference type="Pfam" id="PF03732"/>
    </source>
</evidence>
<evidence type="ECO:0000256" key="1">
    <source>
        <dbReference type="SAM" id="MobiDB-lite"/>
    </source>
</evidence>
<name>A0A7J0FGD6_9ERIC</name>
<gene>
    <name evidence="3" type="ORF">Acr_12g0000370</name>
</gene>
<feature type="region of interest" description="Disordered" evidence="1">
    <location>
        <begin position="282"/>
        <end position="304"/>
    </location>
</feature>
<accession>A0A7J0FGD6</accession>
<evidence type="ECO:0000313" key="3">
    <source>
        <dbReference type="EMBL" id="GFY97496.1"/>
    </source>
</evidence>
<proteinExistence type="predicted"/>
<dbReference type="InterPro" id="IPR005162">
    <property type="entry name" value="Retrotrans_gag_dom"/>
</dbReference>
<feature type="compositionally biased region" description="Basic and acidic residues" evidence="1">
    <location>
        <begin position="293"/>
        <end position="304"/>
    </location>
</feature>
<feature type="domain" description="Retrotransposon gag" evidence="2">
    <location>
        <begin position="162"/>
        <end position="253"/>
    </location>
</feature>
<dbReference type="Proteomes" id="UP000585474">
    <property type="component" value="Unassembled WGS sequence"/>
</dbReference>
<comment type="caution">
    <text evidence="3">The sequence shown here is derived from an EMBL/GenBank/DDBJ whole genome shotgun (WGS) entry which is preliminary data.</text>
</comment>
<sequence length="304" mass="34842">MFVHRYTCRSDTSRGSMLRLRSNSIIGCSLQIYYNSLALFVRTTVLSFLCLYREMHGMAKQIRIANKNNARLIQHLVIANPLPPAAPHVPEIQQSRHSGDDESQSHQNTGRATRWRCQLPSTSPSEKRTLPRQNLGHPIELQKFIQEPDITLGIHRRGNVKAFSATLKGSARIWFRKLSPGTIDSFCKLSRLFIANFMSCRVRQKSVPHLFTIHQKDGESLKEYVKHFNQVVLEVEDASDKVVIMAMMKGLRPYPLFNSLSKNIPATLLVIQSKTDKYIIAEESTEAKRRRRGNDNHKRKDSPH</sequence>
<dbReference type="Pfam" id="PF03732">
    <property type="entry name" value="Retrotrans_gag"/>
    <property type="match status" value="1"/>
</dbReference>
<dbReference type="PANTHER" id="PTHR33223:SF10">
    <property type="entry name" value="AMINOTRANSFERASE-LIKE PLANT MOBILE DOMAIN-CONTAINING PROTEIN"/>
    <property type="match status" value="1"/>
</dbReference>
<dbReference type="EMBL" id="BJWL01000012">
    <property type="protein sequence ID" value="GFY97496.1"/>
    <property type="molecule type" value="Genomic_DNA"/>
</dbReference>